<dbReference type="SUPFAM" id="SSF53474">
    <property type="entry name" value="alpha/beta-Hydrolases"/>
    <property type="match status" value="1"/>
</dbReference>
<feature type="domain" description="Epoxide hydrolase N-terminal" evidence="4">
    <location>
        <begin position="1"/>
        <end position="106"/>
    </location>
</feature>
<dbReference type="InterPro" id="IPR010497">
    <property type="entry name" value="Epoxide_hydro_N"/>
</dbReference>
<evidence type="ECO:0000313" key="5">
    <source>
        <dbReference type="EMBL" id="MEX5720041.1"/>
    </source>
</evidence>
<evidence type="ECO:0000313" key="6">
    <source>
        <dbReference type="Proteomes" id="UP001560045"/>
    </source>
</evidence>
<keyword evidence="6" id="KW-1185">Reference proteome</keyword>
<proteinExistence type="inferred from homology"/>
<dbReference type="PRINTS" id="PR00412">
    <property type="entry name" value="EPOXHYDRLASE"/>
</dbReference>
<dbReference type="PANTHER" id="PTHR21661:SF35">
    <property type="entry name" value="EPOXIDE HYDROLASE"/>
    <property type="match status" value="1"/>
</dbReference>
<comment type="similarity">
    <text evidence="1">Belongs to the peptidase S33 family.</text>
</comment>
<organism evidence="5 6">
    <name type="scientific">Geodermatophilus maliterrae</name>
    <dbReference type="NCBI Taxonomy" id="3162531"/>
    <lineage>
        <taxon>Bacteria</taxon>
        <taxon>Bacillati</taxon>
        <taxon>Actinomycetota</taxon>
        <taxon>Actinomycetes</taxon>
        <taxon>Geodermatophilales</taxon>
        <taxon>Geodermatophilaceae</taxon>
        <taxon>Geodermatophilus</taxon>
    </lineage>
</organism>
<comment type="caution">
    <text evidence="5">The sequence shown here is derived from an EMBL/GenBank/DDBJ whole genome shotgun (WGS) entry which is preliminary data.</text>
</comment>
<keyword evidence="2" id="KW-0058">Aromatic hydrocarbons catabolism</keyword>
<dbReference type="InterPro" id="IPR029058">
    <property type="entry name" value="AB_hydrolase_fold"/>
</dbReference>
<keyword evidence="3 5" id="KW-0378">Hydrolase</keyword>
<dbReference type="RefSeq" id="WP_369208476.1">
    <property type="nucleotide sequence ID" value="NZ_JBFNXQ010000057.1"/>
</dbReference>
<evidence type="ECO:0000259" key="4">
    <source>
        <dbReference type="Pfam" id="PF06441"/>
    </source>
</evidence>
<dbReference type="InterPro" id="IPR000639">
    <property type="entry name" value="Epox_hydrolase-like"/>
</dbReference>
<dbReference type="EC" id="3.-.-.-" evidence="5"/>
<protein>
    <submittedName>
        <fullName evidence="5">Epoxide hydrolase family protein</fullName>
        <ecNumber evidence="5">3.-.-.-</ecNumber>
    </submittedName>
</protein>
<dbReference type="GO" id="GO:0016787">
    <property type="term" value="F:hydrolase activity"/>
    <property type="evidence" value="ECO:0007669"/>
    <property type="project" value="UniProtKB-KW"/>
</dbReference>
<dbReference type="PIRSF" id="PIRSF001112">
    <property type="entry name" value="Epoxide_hydrolase"/>
    <property type="match status" value="1"/>
</dbReference>
<evidence type="ECO:0000256" key="2">
    <source>
        <dbReference type="ARBA" id="ARBA00022797"/>
    </source>
</evidence>
<accession>A0ABV3XHJ0</accession>
<dbReference type="InterPro" id="IPR016292">
    <property type="entry name" value="Epoxide_hydrolase"/>
</dbReference>
<name>A0ABV3XHJ0_9ACTN</name>
<reference evidence="5 6" key="1">
    <citation type="submission" date="2024-06" db="EMBL/GenBank/DDBJ databases">
        <title>Draft genome sequence of Geodermatophilus badlandi, a novel member of the Geodermatophilaceae isolated from badland sedimentary rocks in the Red desert, Wyoming, USA.</title>
        <authorList>
            <person name="Ben Tekaya S."/>
            <person name="Nouioui I."/>
            <person name="Flores G.M."/>
            <person name="Shaal M.N."/>
            <person name="Bredoire F."/>
            <person name="Basile F."/>
            <person name="Van Diepen L."/>
            <person name="Ward N.L."/>
        </authorList>
    </citation>
    <scope>NUCLEOTIDE SEQUENCE [LARGE SCALE GENOMIC DNA]</scope>
    <source>
        <strain evidence="5 6">WL48A</strain>
    </source>
</reference>
<dbReference type="PANTHER" id="PTHR21661">
    <property type="entry name" value="EPOXIDE HYDROLASE 1-RELATED"/>
    <property type="match status" value="1"/>
</dbReference>
<sequence>MRPFRIEIPDSRLDDLHRRIAATRWPAGDAGPGWERGVPPSYLRELAGHWQSGYDWRAAERELNAHPQYRTEIDGATVHFLHVRSPEPGARPLLLTHGWPGSVVEFLDVIGPLTDPRAHGGHPRDAFHLVLPSLPGHGFSGPELEPGWDVGRIARAWVTLMDRLGHDSFLTAGGDWGSLVSLELARRAPDRVVGAHLAMLPTLPSGDPAELAALSDADLGRLAKLTRYDEELSAYLRLQSTRPWTVSYGLTDSPVGQLAWIVEKFREWTDSAEVPEDAVDRDRLLTNVSVYWFTGTAASSASLYYESAAHLRALFTPGAQHPPVTVPVGVAAFGADPVTPVRALAERDLPSISHWSEFERGGHFPAMEQPEAYVGDLRVFARSLRGQG</sequence>
<evidence type="ECO:0000256" key="3">
    <source>
        <dbReference type="ARBA" id="ARBA00022801"/>
    </source>
</evidence>
<dbReference type="EMBL" id="JBFNXQ010000057">
    <property type="protein sequence ID" value="MEX5720041.1"/>
    <property type="molecule type" value="Genomic_DNA"/>
</dbReference>
<dbReference type="Proteomes" id="UP001560045">
    <property type="component" value="Unassembled WGS sequence"/>
</dbReference>
<gene>
    <name evidence="5" type="ORF">ABQ292_16885</name>
</gene>
<dbReference type="Pfam" id="PF06441">
    <property type="entry name" value="EHN"/>
    <property type="match status" value="1"/>
</dbReference>
<evidence type="ECO:0000256" key="1">
    <source>
        <dbReference type="ARBA" id="ARBA00010088"/>
    </source>
</evidence>
<dbReference type="Gene3D" id="3.40.50.1820">
    <property type="entry name" value="alpha/beta hydrolase"/>
    <property type="match status" value="1"/>
</dbReference>